<dbReference type="GO" id="GO:0005886">
    <property type="term" value="C:plasma membrane"/>
    <property type="evidence" value="ECO:0007669"/>
    <property type="project" value="TreeGrafter"/>
</dbReference>
<feature type="non-terminal residue" evidence="1">
    <location>
        <position position="89"/>
    </location>
</feature>
<comment type="caution">
    <text evidence="1">The sequence shown here is derived from an EMBL/GenBank/DDBJ whole genome shotgun (WGS) entry which is preliminary data.</text>
</comment>
<proteinExistence type="predicted"/>
<dbReference type="GO" id="GO:0098609">
    <property type="term" value="P:cell-cell adhesion"/>
    <property type="evidence" value="ECO:0007669"/>
    <property type="project" value="TreeGrafter"/>
</dbReference>
<dbReference type="PANTHER" id="PTHR19981:SF1">
    <property type="entry name" value="RHEA, ISOFORM B"/>
    <property type="match status" value="1"/>
</dbReference>
<gene>
    <name evidence="1" type="ORF">GIL414_LOCUS82590</name>
</gene>
<dbReference type="AlphaFoldDB" id="A0A8S3JKF9"/>
<reference evidence="1" key="1">
    <citation type="submission" date="2021-02" db="EMBL/GenBank/DDBJ databases">
        <authorList>
            <person name="Nowell W R."/>
        </authorList>
    </citation>
    <scope>NUCLEOTIDE SEQUENCE</scope>
</reference>
<feature type="non-terminal residue" evidence="1">
    <location>
        <position position="1"/>
    </location>
</feature>
<evidence type="ECO:0000313" key="1">
    <source>
        <dbReference type="EMBL" id="CAF5217752.1"/>
    </source>
</evidence>
<organism evidence="1 2">
    <name type="scientific">Rotaria magnacalcarata</name>
    <dbReference type="NCBI Taxonomy" id="392030"/>
    <lineage>
        <taxon>Eukaryota</taxon>
        <taxon>Metazoa</taxon>
        <taxon>Spiralia</taxon>
        <taxon>Gnathifera</taxon>
        <taxon>Rotifera</taxon>
        <taxon>Eurotatoria</taxon>
        <taxon>Bdelloidea</taxon>
        <taxon>Philodinida</taxon>
        <taxon>Philodinidae</taxon>
        <taxon>Rotaria</taxon>
    </lineage>
</organism>
<sequence>LAAVVKFGAESLGTNDNEAQIMLINSIKDVAVALHNLMSVTRSASGKNIMDPEMQKLKESAKVMVTKVTSLLRTVKSVEDKAQRGTHAL</sequence>
<dbReference type="GO" id="GO:0005737">
    <property type="term" value="C:cytoplasm"/>
    <property type="evidence" value="ECO:0007669"/>
    <property type="project" value="TreeGrafter"/>
</dbReference>
<name>A0A8S3JKF9_9BILA</name>
<dbReference type="EMBL" id="CAJOBJ010360592">
    <property type="protein sequence ID" value="CAF5217752.1"/>
    <property type="molecule type" value="Genomic_DNA"/>
</dbReference>
<accession>A0A8S3JKF9</accession>
<evidence type="ECO:0000313" key="2">
    <source>
        <dbReference type="Proteomes" id="UP000681720"/>
    </source>
</evidence>
<dbReference type="GO" id="GO:0005178">
    <property type="term" value="F:integrin binding"/>
    <property type="evidence" value="ECO:0007669"/>
    <property type="project" value="TreeGrafter"/>
</dbReference>
<dbReference type="GO" id="GO:0030036">
    <property type="term" value="P:actin cytoskeleton organization"/>
    <property type="evidence" value="ECO:0007669"/>
    <property type="project" value="TreeGrafter"/>
</dbReference>
<dbReference type="PANTHER" id="PTHR19981">
    <property type="entry name" value="TALIN"/>
    <property type="match status" value="1"/>
</dbReference>
<dbReference type="Proteomes" id="UP000681720">
    <property type="component" value="Unassembled WGS sequence"/>
</dbReference>
<dbReference type="Gene3D" id="1.20.1420.10">
    <property type="entry name" value="Talin, central domain"/>
    <property type="match status" value="1"/>
</dbReference>
<protein>
    <recommendedName>
        <fullName evidence="3">Vinculin</fullName>
    </recommendedName>
</protein>
<dbReference type="GO" id="GO:0005925">
    <property type="term" value="C:focal adhesion"/>
    <property type="evidence" value="ECO:0007669"/>
    <property type="project" value="TreeGrafter"/>
</dbReference>
<evidence type="ECO:0008006" key="3">
    <source>
        <dbReference type="Google" id="ProtNLM"/>
    </source>
</evidence>